<evidence type="ECO:0000256" key="1">
    <source>
        <dbReference type="SAM" id="SignalP"/>
    </source>
</evidence>
<feature type="signal peptide" evidence="1">
    <location>
        <begin position="1"/>
        <end position="22"/>
    </location>
</feature>
<dbReference type="Pfam" id="PF04314">
    <property type="entry name" value="PCuAC"/>
    <property type="match status" value="1"/>
</dbReference>
<evidence type="ECO:0000313" key="2">
    <source>
        <dbReference type="EMBL" id="MYM56645.1"/>
    </source>
</evidence>
<reference evidence="2 3" key="1">
    <citation type="submission" date="2020-01" db="EMBL/GenBank/DDBJ databases">
        <authorList>
            <person name="Chen S."/>
        </authorList>
    </citation>
    <scope>NUCLEOTIDE SEQUENCE [LARGE SCALE GENOMIC DNA]</scope>
    <source>
        <strain evidence="2 3">GS-10</strain>
    </source>
</reference>
<dbReference type="InterPro" id="IPR036182">
    <property type="entry name" value="PCuAC_sf"/>
</dbReference>
<dbReference type="PANTHER" id="PTHR36302:SF1">
    <property type="entry name" value="COPPER CHAPERONE PCU(A)C"/>
    <property type="match status" value="1"/>
</dbReference>
<keyword evidence="3" id="KW-1185">Reference proteome</keyword>
<dbReference type="RefSeq" id="WP_160974558.1">
    <property type="nucleotide sequence ID" value="NZ_WWEN01000007.1"/>
</dbReference>
<sequence>MSFKTTVFAAVAAAAFALPAFAEGIMVEDPYARASSMMSNSGAAFMMIHNHTGQDDHLVSASSDVAQRVELHTHMEDANGVMKMVHVEEGFDLPKDGMIAMQRGGKHVMFLGLNHALVQGEMVNVTLTFEKAGDVTVEVPVDLERKPAHGMMNMDHSKMKMGQPSN</sequence>
<dbReference type="SUPFAM" id="SSF110087">
    <property type="entry name" value="DR1885-like metal-binding protein"/>
    <property type="match status" value="1"/>
</dbReference>
<proteinExistence type="predicted"/>
<feature type="chain" id="PRO_5026988107" evidence="1">
    <location>
        <begin position="23"/>
        <end position="166"/>
    </location>
</feature>
<organism evidence="2 3">
    <name type="scientific">Thalassovita mangrovi</name>
    <dbReference type="NCBI Taxonomy" id="2692236"/>
    <lineage>
        <taxon>Bacteria</taxon>
        <taxon>Pseudomonadati</taxon>
        <taxon>Pseudomonadota</taxon>
        <taxon>Alphaproteobacteria</taxon>
        <taxon>Rhodobacterales</taxon>
        <taxon>Roseobacteraceae</taxon>
        <taxon>Thalassovita</taxon>
    </lineage>
</organism>
<accession>A0A6L8LL92</accession>
<name>A0A6L8LL92_9RHOB</name>
<dbReference type="InterPro" id="IPR007410">
    <property type="entry name" value="LpqE-like"/>
</dbReference>
<gene>
    <name evidence="2" type="ORF">GR167_15105</name>
</gene>
<keyword evidence="1" id="KW-0732">Signal</keyword>
<dbReference type="PANTHER" id="PTHR36302">
    <property type="entry name" value="BLR7088 PROTEIN"/>
    <property type="match status" value="1"/>
</dbReference>
<dbReference type="InterPro" id="IPR058248">
    <property type="entry name" value="Lxx211020-like"/>
</dbReference>
<dbReference type="EMBL" id="WWEN01000007">
    <property type="protein sequence ID" value="MYM56645.1"/>
    <property type="molecule type" value="Genomic_DNA"/>
</dbReference>
<dbReference type="AlphaFoldDB" id="A0A6L8LL92"/>
<protein>
    <submittedName>
        <fullName evidence="2">Copper chaperone PCu(A)C</fullName>
    </submittedName>
</protein>
<dbReference type="Gene3D" id="2.60.40.1890">
    <property type="entry name" value="PCu(A)C copper chaperone"/>
    <property type="match status" value="1"/>
</dbReference>
<comment type="caution">
    <text evidence="2">The sequence shown here is derived from an EMBL/GenBank/DDBJ whole genome shotgun (WGS) entry which is preliminary data.</text>
</comment>
<evidence type="ECO:0000313" key="3">
    <source>
        <dbReference type="Proteomes" id="UP000479043"/>
    </source>
</evidence>
<dbReference type="Proteomes" id="UP000479043">
    <property type="component" value="Unassembled WGS sequence"/>
</dbReference>